<keyword evidence="1" id="KW-0378">Hydrolase</keyword>
<dbReference type="PATRIC" id="fig|883111.3.peg.1540"/>
<organism evidence="2 3">
    <name type="scientific">Facklamia hominis CCUG 36813</name>
    <dbReference type="NCBI Taxonomy" id="883111"/>
    <lineage>
        <taxon>Bacteria</taxon>
        <taxon>Bacillati</taxon>
        <taxon>Bacillota</taxon>
        <taxon>Bacilli</taxon>
        <taxon>Lactobacillales</taxon>
        <taxon>Aerococcaceae</taxon>
        <taxon>Facklamia</taxon>
    </lineage>
</organism>
<keyword evidence="1" id="KW-0645">Protease</keyword>
<evidence type="ECO:0008006" key="4">
    <source>
        <dbReference type="Google" id="ProtNLM"/>
    </source>
</evidence>
<accession>K1LV26</accession>
<dbReference type="Pfam" id="PF13365">
    <property type="entry name" value="Trypsin_2"/>
    <property type="match status" value="1"/>
</dbReference>
<dbReference type="OrthoDB" id="9766361at2"/>
<comment type="caution">
    <text evidence="2">The sequence shown here is derived from an EMBL/GenBank/DDBJ whole genome shotgun (WGS) entry which is preliminary data.</text>
</comment>
<reference evidence="2 3" key="1">
    <citation type="submission" date="2012-07" db="EMBL/GenBank/DDBJ databases">
        <title>The Genome Sequence of Facklamia hominis CCUG 36813.</title>
        <authorList>
            <consortium name="The Broad Institute Genome Sequencing Platform"/>
            <person name="Earl A."/>
            <person name="Ward D."/>
            <person name="Feldgarden M."/>
            <person name="Gevers D."/>
            <person name="Huys G."/>
            <person name="Walker B."/>
            <person name="Young S.K."/>
            <person name="Zeng Q."/>
            <person name="Gargeya S."/>
            <person name="Fitzgerald M."/>
            <person name="Haas B."/>
            <person name="Abouelleil A."/>
            <person name="Alvarado L."/>
            <person name="Arachchi H.M."/>
            <person name="Berlin A.M."/>
            <person name="Chapman S.B."/>
            <person name="Goldberg J."/>
            <person name="Griggs A."/>
            <person name="Gujja S."/>
            <person name="Hansen M."/>
            <person name="Howarth C."/>
            <person name="Imamovic A."/>
            <person name="Larimer J."/>
            <person name="McCowen C."/>
            <person name="Montmayeur A."/>
            <person name="Murphy C."/>
            <person name="Neiman D."/>
            <person name="Pearson M."/>
            <person name="Priest M."/>
            <person name="Roberts A."/>
            <person name="Saif S."/>
            <person name="Shea T."/>
            <person name="Sisk P."/>
            <person name="Sykes S."/>
            <person name="Wortman J."/>
            <person name="Nusbaum C."/>
            <person name="Birren B."/>
        </authorList>
    </citation>
    <scope>NUCLEOTIDE SEQUENCE [LARGE SCALE GENOMIC DNA]</scope>
    <source>
        <strain evidence="2 3">CCUG 36813</strain>
    </source>
</reference>
<evidence type="ECO:0000256" key="1">
    <source>
        <dbReference type="ARBA" id="ARBA00022825"/>
    </source>
</evidence>
<proteinExistence type="predicted"/>
<dbReference type="GO" id="GO:0008236">
    <property type="term" value="F:serine-type peptidase activity"/>
    <property type="evidence" value="ECO:0007669"/>
    <property type="project" value="UniProtKB-KW"/>
</dbReference>
<dbReference type="SUPFAM" id="SSF50494">
    <property type="entry name" value="Trypsin-like serine proteases"/>
    <property type="match status" value="1"/>
</dbReference>
<name>K1LV26_9LACT</name>
<keyword evidence="3" id="KW-1185">Reference proteome</keyword>
<evidence type="ECO:0000313" key="2">
    <source>
        <dbReference type="EMBL" id="EKB53893.1"/>
    </source>
</evidence>
<sequence length="270" mass="30114">MDSTEMDMGKQLVLNSLRIETEKNTGSGFVFSFDIKNNFVPVLVTNRHVLQGAKFLKLVIPYIKPGIEEEIENFTFIVQNLEEAVIFHPETSIDLAIVPIADLWEQVINNIQTRPQIVCIDEGLIPTDEEIKKIKTIEDILVVGYPNGIWDNVNNRPVVRRGITATDYKIDFKGEPKFIIDCAIFPGSSGSPVFLASEGMVSDGFGRYTFYSSPQVKLLGINSAVFIHRADGQLVETSTNILTGIPNGLGIIIKSRKLLDFRKVLSDRLA</sequence>
<dbReference type="STRING" id="883111.HMPREF9706_01517"/>
<dbReference type="RefSeq" id="WP_006908827.1">
    <property type="nucleotide sequence ID" value="NZ_JH932292.1"/>
</dbReference>
<dbReference type="EMBL" id="AGZD01000011">
    <property type="protein sequence ID" value="EKB53893.1"/>
    <property type="molecule type" value="Genomic_DNA"/>
</dbReference>
<dbReference type="AlphaFoldDB" id="K1LV26"/>
<protein>
    <recommendedName>
        <fullName evidence="4">Serine protease</fullName>
    </recommendedName>
</protein>
<dbReference type="Proteomes" id="UP000004465">
    <property type="component" value="Unassembled WGS sequence"/>
</dbReference>
<dbReference type="HOGENOM" id="CLU_072546_1_0_9"/>
<dbReference type="InterPro" id="IPR009003">
    <property type="entry name" value="Peptidase_S1_PA"/>
</dbReference>
<dbReference type="Gene3D" id="2.40.10.120">
    <property type="match status" value="1"/>
</dbReference>
<gene>
    <name evidence="2" type="ORF">HMPREF9706_01517</name>
</gene>
<keyword evidence="1" id="KW-0720">Serine protease</keyword>
<evidence type="ECO:0000313" key="3">
    <source>
        <dbReference type="Proteomes" id="UP000004465"/>
    </source>
</evidence>